<dbReference type="PANTHER" id="PTHR36234:SF5">
    <property type="entry name" value="LYSYL ENDOPEPTIDASE"/>
    <property type="match status" value="1"/>
</dbReference>
<dbReference type="AlphaFoldDB" id="A0A098SC06"/>
<dbReference type="Proteomes" id="UP000029736">
    <property type="component" value="Unassembled WGS sequence"/>
</dbReference>
<protein>
    <recommendedName>
        <fullName evidence="1">Secretion system C-terminal sorting domain-containing protein</fullName>
    </recommendedName>
</protein>
<organism evidence="2 3">
    <name type="scientific">Phaeodactylibacter xiamenensis</name>
    <dbReference type="NCBI Taxonomy" id="1524460"/>
    <lineage>
        <taxon>Bacteria</taxon>
        <taxon>Pseudomonadati</taxon>
        <taxon>Bacteroidota</taxon>
        <taxon>Saprospiria</taxon>
        <taxon>Saprospirales</taxon>
        <taxon>Haliscomenobacteraceae</taxon>
        <taxon>Phaeodactylibacter</taxon>
    </lineage>
</organism>
<gene>
    <name evidence="2" type="ORF">IX84_01385</name>
</gene>
<dbReference type="RefSeq" id="WP_044215894.1">
    <property type="nucleotide sequence ID" value="NZ_JBKAGJ010000005.1"/>
</dbReference>
<evidence type="ECO:0000313" key="2">
    <source>
        <dbReference type="EMBL" id="KGE89711.1"/>
    </source>
</evidence>
<dbReference type="InterPro" id="IPR043504">
    <property type="entry name" value="Peptidase_S1_PA_chymotrypsin"/>
</dbReference>
<dbReference type="SUPFAM" id="SSF50494">
    <property type="entry name" value="Trypsin-like serine proteases"/>
    <property type="match status" value="1"/>
</dbReference>
<evidence type="ECO:0000313" key="3">
    <source>
        <dbReference type="Proteomes" id="UP000029736"/>
    </source>
</evidence>
<dbReference type="PANTHER" id="PTHR36234">
    <property type="entry name" value="LYSYL ENDOPEPTIDASE"/>
    <property type="match status" value="1"/>
</dbReference>
<sequence length="648" mass="71558">MKIENRTLKYFILVGLIALTNISESFGQVITRVLPPEDKIENYIPWYNPDEEIPIVNAPYVDVEAVLQEDRQTGKEMQKIGIKQDIDIVTEDGKISRKDNFIIWSLEIESFGAKAIGLKFENTEIHEDGIMYIYNEKSRFLVGPVSSRDLYDKKFRSDYVKGSKVHITIFIPSYEEPKIQISSFYHGIDDQSFNTAFGTSADCNRNVACEEGNDWGCQIESICRVLADNGGTCTGAVVNNDCCDLSAYVLTANHCIRENLDDYLFGFNWQSPECANGSNPPTGWVTYMGAELRSSWGGTDFSLLELIQNIRPVDRVSFTGWDRSGNASQTTTVLHHPRGDIKKITFDNEVAVIENDETLNYPPNIVAGRYVRVEISNGVDGDYGILEGGSSGAPYFGDSGRVFAQHRGGPILTCTNIENKWAGRVNASWEGNGTPDSRLRDWLGASTNPNTMDCMEHPFIQGPEVLCTDPQTYTLINNMPCAKTVTWRVEPANLFASPGSGNGVTASLWGNATSSGPATLIYTLSAEGCNDAEVEYDLFVGRPCTFELHSFPTEICVGEQGETLSGAAKFKADVFPNPANEFIEVACSGYMSGTRIAASLISIDGKVVKMIEEPSHHFKVNMADLPSDLYVLQLNVNGTILHEKIVKL</sequence>
<comment type="caution">
    <text evidence="2">The sequence shown here is derived from an EMBL/GenBank/DDBJ whole genome shotgun (WGS) entry which is preliminary data.</text>
</comment>
<dbReference type="STRING" id="1524460.IX84_01385"/>
<accession>A0A098SC06</accession>
<proteinExistence type="predicted"/>
<dbReference type="Gene3D" id="2.40.10.10">
    <property type="entry name" value="Trypsin-like serine proteases"/>
    <property type="match status" value="2"/>
</dbReference>
<evidence type="ECO:0000259" key="1">
    <source>
        <dbReference type="Pfam" id="PF18962"/>
    </source>
</evidence>
<dbReference type="InterPro" id="IPR026444">
    <property type="entry name" value="Secre_tail"/>
</dbReference>
<name>A0A098SC06_9BACT</name>
<dbReference type="OrthoDB" id="9342482at2"/>
<keyword evidence="3" id="KW-1185">Reference proteome</keyword>
<feature type="domain" description="Secretion system C-terminal sorting" evidence="1">
    <location>
        <begin position="574"/>
        <end position="646"/>
    </location>
</feature>
<dbReference type="EMBL" id="JPOS01000003">
    <property type="protein sequence ID" value="KGE89711.1"/>
    <property type="molecule type" value="Genomic_DNA"/>
</dbReference>
<dbReference type="Pfam" id="PF18962">
    <property type="entry name" value="Por_Secre_tail"/>
    <property type="match status" value="1"/>
</dbReference>
<reference evidence="2 3" key="1">
    <citation type="journal article" date="2014" name="Int. J. Syst. Evol. Microbiol.">
        <title>Phaeodactylibacter xiamenensis gen. nov., sp. nov., a member of the family Saprospiraceae isolated from the marine alga Phaeodactylum tricornutum.</title>
        <authorList>
            <person name="Chen Z.Jr."/>
            <person name="Lei X."/>
            <person name="Lai Q."/>
            <person name="Li Y."/>
            <person name="Zhang B."/>
            <person name="Zhang J."/>
            <person name="Zhang H."/>
            <person name="Yang L."/>
            <person name="Zheng W."/>
            <person name="Tian Y."/>
            <person name="Yu Z."/>
            <person name="Xu H.Jr."/>
            <person name="Zheng T."/>
        </authorList>
    </citation>
    <scope>NUCLEOTIDE SEQUENCE [LARGE SCALE GENOMIC DNA]</scope>
    <source>
        <strain evidence="2 3">KD52</strain>
    </source>
</reference>
<dbReference type="InterPro" id="IPR009003">
    <property type="entry name" value="Peptidase_S1_PA"/>
</dbReference>